<protein>
    <recommendedName>
        <fullName evidence="3">Tetratricopeptide repeat protein</fullName>
    </recommendedName>
</protein>
<proteinExistence type="predicted"/>
<accession>A0ABW0ERL4</accession>
<gene>
    <name evidence="1" type="ORF">ACFPM7_18355</name>
</gene>
<comment type="caution">
    <text evidence="1">The sequence shown here is derived from an EMBL/GenBank/DDBJ whole genome shotgun (WGS) entry which is preliminary data.</text>
</comment>
<dbReference type="Proteomes" id="UP001596157">
    <property type="component" value="Unassembled WGS sequence"/>
</dbReference>
<name>A0ABW0ERL4_9PSEU</name>
<dbReference type="EMBL" id="JBHSKF010000009">
    <property type="protein sequence ID" value="MFC5289018.1"/>
    <property type="molecule type" value="Genomic_DNA"/>
</dbReference>
<evidence type="ECO:0000313" key="2">
    <source>
        <dbReference type="Proteomes" id="UP001596157"/>
    </source>
</evidence>
<evidence type="ECO:0000313" key="1">
    <source>
        <dbReference type="EMBL" id="MFC5289018.1"/>
    </source>
</evidence>
<sequence>MDNSTDPSWDRAWDDRTLDAALAELADGDIGPACAVLAEAREQPEVRSLRLEVLAERLVGAGDRVLELAMDEVNPELVLLAGAVALREARVIADGPLDPNALKVAAAYQRRSFGLLAQAAEDVDTDPVPHELALSIVAGLRPADADAVWGRVAKRCPTFYTGHRTRVSTLAPTDALAFARATARAAGSGDPRAALVVLAHFLGCRAKAAEFLAAGKNADGALLNARWETFRNPRSGVPGEIAELSQRYLAAARPHPRAIEAHNLFAAAFSAMGSPELSEPHLRLVVGKPSAWAWRWAGGEEGYNSAQQALRGIKHPDLAPEVRNHPLF</sequence>
<organism evidence="1 2">
    <name type="scientific">Actinokineospora guangxiensis</name>
    <dbReference type="NCBI Taxonomy" id="1490288"/>
    <lineage>
        <taxon>Bacteria</taxon>
        <taxon>Bacillati</taxon>
        <taxon>Actinomycetota</taxon>
        <taxon>Actinomycetes</taxon>
        <taxon>Pseudonocardiales</taxon>
        <taxon>Pseudonocardiaceae</taxon>
        <taxon>Actinokineospora</taxon>
    </lineage>
</organism>
<reference evidence="2" key="1">
    <citation type="journal article" date="2019" name="Int. J. Syst. Evol. Microbiol.">
        <title>The Global Catalogue of Microorganisms (GCM) 10K type strain sequencing project: providing services to taxonomists for standard genome sequencing and annotation.</title>
        <authorList>
            <consortium name="The Broad Institute Genomics Platform"/>
            <consortium name="The Broad Institute Genome Sequencing Center for Infectious Disease"/>
            <person name="Wu L."/>
            <person name="Ma J."/>
        </authorList>
    </citation>
    <scope>NUCLEOTIDE SEQUENCE [LARGE SCALE GENOMIC DNA]</scope>
    <source>
        <strain evidence="2">CCUG 59778</strain>
    </source>
</reference>
<dbReference type="RefSeq" id="WP_378248865.1">
    <property type="nucleotide sequence ID" value="NZ_JBHSKF010000009.1"/>
</dbReference>
<evidence type="ECO:0008006" key="3">
    <source>
        <dbReference type="Google" id="ProtNLM"/>
    </source>
</evidence>
<keyword evidence="2" id="KW-1185">Reference proteome</keyword>